<evidence type="ECO:0000313" key="4">
    <source>
        <dbReference type="Proteomes" id="UP000750197"/>
    </source>
</evidence>
<evidence type="ECO:0000259" key="1">
    <source>
        <dbReference type="Pfam" id="PF13672"/>
    </source>
</evidence>
<dbReference type="Pfam" id="PF13672">
    <property type="entry name" value="PP2C_2"/>
    <property type="match status" value="1"/>
</dbReference>
<accession>A0A8J8CH49</accession>
<proteinExistence type="predicted"/>
<reference evidence="3" key="1">
    <citation type="submission" date="2021-05" db="EMBL/GenBank/DDBJ databases">
        <title>Genomic insights into ecological role and evolution of a novel Thermoplasmata order Candidatus Sysuiplasmatales.</title>
        <authorList>
            <person name="Yuan Y."/>
        </authorList>
    </citation>
    <scope>NUCLEOTIDE SEQUENCE</scope>
    <source>
        <strain evidence="3">TUT19-bin139</strain>
        <strain evidence="2">YP2-bin.285</strain>
    </source>
</reference>
<gene>
    <name evidence="2" type="ORF">J9259_07275</name>
    <name evidence="3" type="ORF">KIY12_02325</name>
</gene>
<dbReference type="Proteomes" id="UP000716004">
    <property type="component" value="Unassembled WGS sequence"/>
</dbReference>
<protein>
    <submittedName>
        <fullName evidence="3">Protein phosphatase 2C domain-containing protein</fullName>
    </submittedName>
</protein>
<dbReference type="InterPro" id="IPR036457">
    <property type="entry name" value="PPM-type-like_dom_sf"/>
</dbReference>
<dbReference type="EMBL" id="JAHEAC010000011">
    <property type="protein sequence ID" value="MBX8643553.1"/>
    <property type="molecule type" value="Genomic_DNA"/>
</dbReference>
<sequence length="244" mass="28012">MLSVNEFHRPKTGNSEEEYEDAFAWDEDMRTFAVADGATESSFSDLWAEALVSTFIENPPDFNRNDRDVMRELLRLARSKWYRSIDWDSLPWFQRNKAYLGSYSTLLGLQIGEGEDNRRFRCIVVGDSCMFKISGQRLESFPFADSRDMTNTPRLMWSGVGSPSGFERDVEIPGIEVKYGWLRKGDSVILATDALSRWILQHKTEKPWELLQKYSADLDSLISRLIAEGQIKNDDVTLISISIS</sequence>
<evidence type="ECO:0000313" key="2">
    <source>
        <dbReference type="EMBL" id="MBX8632298.1"/>
    </source>
</evidence>
<feature type="domain" description="PPM-type phosphatase" evidence="1">
    <location>
        <begin position="20"/>
        <end position="197"/>
    </location>
</feature>
<organism evidence="3 4">
    <name type="scientific">Candidatus Sysuiplasma superficiale</name>
    <dbReference type="NCBI Taxonomy" id="2823368"/>
    <lineage>
        <taxon>Archaea</taxon>
        <taxon>Methanobacteriati</taxon>
        <taxon>Thermoplasmatota</taxon>
        <taxon>Thermoplasmata</taxon>
        <taxon>Candidatus Sysuiplasmatales</taxon>
        <taxon>Candidatus Sysuiplasmataceae</taxon>
        <taxon>Candidatus Sysuiplasma</taxon>
    </lineage>
</organism>
<dbReference type="AlphaFoldDB" id="A0A8J8CH49"/>
<dbReference type="Gene3D" id="3.60.40.10">
    <property type="entry name" value="PPM-type phosphatase domain"/>
    <property type="match status" value="1"/>
</dbReference>
<dbReference type="EMBL" id="JAGVSJ010000020">
    <property type="protein sequence ID" value="MBX8632298.1"/>
    <property type="molecule type" value="Genomic_DNA"/>
</dbReference>
<dbReference type="InterPro" id="IPR001932">
    <property type="entry name" value="PPM-type_phosphatase-like_dom"/>
</dbReference>
<dbReference type="SUPFAM" id="SSF81606">
    <property type="entry name" value="PP2C-like"/>
    <property type="match status" value="1"/>
</dbReference>
<name>A0A8J8CH49_9ARCH</name>
<comment type="caution">
    <text evidence="3">The sequence shown here is derived from an EMBL/GenBank/DDBJ whole genome shotgun (WGS) entry which is preliminary data.</text>
</comment>
<dbReference type="Proteomes" id="UP000750197">
    <property type="component" value="Unassembled WGS sequence"/>
</dbReference>
<evidence type="ECO:0000313" key="3">
    <source>
        <dbReference type="EMBL" id="MBX8643553.1"/>
    </source>
</evidence>